<organism evidence="5 7">
    <name type="scientific">Pseudoalteromonas maricaloris</name>
    <dbReference type="NCBI Taxonomy" id="184924"/>
    <lineage>
        <taxon>Bacteria</taxon>
        <taxon>Pseudomonadati</taxon>
        <taxon>Pseudomonadota</taxon>
        <taxon>Gammaproteobacteria</taxon>
        <taxon>Alteromonadales</taxon>
        <taxon>Pseudoalteromonadaceae</taxon>
        <taxon>Pseudoalteromonas</taxon>
    </lineage>
</organism>
<dbReference type="InterPro" id="IPR025110">
    <property type="entry name" value="AMP-bd_C"/>
</dbReference>
<evidence type="ECO:0000259" key="4">
    <source>
        <dbReference type="PROSITE" id="PS50075"/>
    </source>
</evidence>
<dbReference type="PROSITE" id="PS00012">
    <property type="entry name" value="PHOSPHOPANTETHEINE"/>
    <property type="match status" value="1"/>
</dbReference>
<dbReference type="InterPro" id="IPR045851">
    <property type="entry name" value="AMP-bd_C_sf"/>
</dbReference>
<dbReference type="PANTHER" id="PTHR45527:SF1">
    <property type="entry name" value="FATTY ACID SYNTHASE"/>
    <property type="match status" value="1"/>
</dbReference>
<evidence type="ECO:0000313" key="6">
    <source>
        <dbReference type="EMBL" id="WOX28471.1"/>
    </source>
</evidence>
<dbReference type="RefSeq" id="WP_130127116.1">
    <property type="nucleotide sequence ID" value="NZ_CBCSDF010000026.1"/>
</dbReference>
<proteinExistence type="predicted"/>
<dbReference type="GO" id="GO:0043041">
    <property type="term" value="P:amino acid activation for nonribosomal peptide biosynthetic process"/>
    <property type="evidence" value="ECO:0007669"/>
    <property type="project" value="TreeGrafter"/>
</dbReference>
<evidence type="ECO:0000256" key="2">
    <source>
        <dbReference type="ARBA" id="ARBA00022450"/>
    </source>
</evidence>
<dbReference type="SUPFAM" id="SSF52777">
    <property type="entry name" value="CoA-dependent acyltransferases"/>
    <property type="match status" value="4"/>
</dbReference>
<gene>
    <name evidence="5" type="ORF">F9Y85_23005</name>
    <name evidence="6" type="ORF">R5H13_17910</name>
</gene>
<sequence length="2103" mass="234897">MELTSLLNDLHAQQLRVWVSEQNTLALGYEGNVAPTLLTALKAHKAELLALLSAHQICSEAAFLSWPLLKPVPLSNAQARLLYVDKRAPKSCAYHIPMLVELNDPAQQQDIISALAQLLVHHPILTSVIETDAEHFNCRATLQPLAVESHRATTLAHVQTLVREHIHTPFDLHTQAPFRVCIIELEQRRFMLFLWHHIVFDAWSMRVMLRDLVSLLRGESIKPLSYFDFAKWQQRQEQSAAHSYWQTQLAGAHATQIAPLFATQTHETESLTHYFALSPQQSQALRALAKSLNTTVYSVLLAHYCYILALHSGETDIVIGAPSDNRDHPQTQEMIGFFVNTLVLRVKLDYRQSFASLVQQVHETVRAAKQYQSYPYDQQVACLSEGKHSPQPSLMFSVQRFASELMDEFALPFSAVDAFTNESLYNPIKCDFRLAFDDSNTNLQGQISLDPNKFDDAFAQQFAHTYQQLLVQQVEHSDVALEQLSTSHPSTKPPATTVKQTSTLSLYQQFLACASATPDAPALQINDGVITYQTLAARVQHLVLQLQAQLIHEQNPVVALMFERSPEMIVAILATLGAGAGYLPLNPEQGQARSEFMLQDSGANLLLCHQATLNTAMCFSAITKVQNIDELAQQPAPVFNSDQAHSPCHSSLAYIIYTSGSTGKPKGVMVEQRQVQALVQSATAAYNFNSSEKTLSLAPYFFDASVEPLFLTLLNGACWVIMNEASAKSPAVIRDALVSQKISHLVSVPAFLSAIGTPPDHHALRRVITGGEPCDRNLMEAWTPLLHIEYGPTETTVTATANHQPLHSRYFNNIGAPLAHVDIQIVDANLKALPPFCQGEILIGGASVARGYVNLAEQTASRFINWHGTRMYRTGDQARYLANGEIQFLGRADEQVKIRGYRIELQEIEHLLNLHPQINQACVKVQQNNHLIAYFTGDQTLSHTEIVKWLQPQLPDYMLPSATCWLEQLPVLASGKVDSRSLPSVALVSQTPYRAPRTPLEQQLCDLWQTQLEVELVGIDDDFFALGGHSLSAMTLVAKMHSSCNVDISLSQFLQSKTIAQLVSQQASNTNEPLPVASTSQSLDEIIVPAQQQAMLTSEQLATQSGAFHIPLQLKCQNGLQQQALQHAIYQLVERHAILRTRYTQQQQGRWAYKDEQGMPTCETLINTPHSEFIAQTFDLENDAPLRLGLYHQDDEFGVLLVFHHIAFDGWSTQVLLDELNTLLSGHSLAPTSLQFRDYAYWQSTQQYDEAAAFWQQHLIDIDVTPWPTDEPRQALFDHQGEAFPFTLSATLTAELRALAKSHQVSMYNLLLCAFQLALCAWDSRESIVVGSPTDNRDSAFKDTLGYFVNTLPMPLHVDLNKSFSDYLRQSQTLLLAAKSHQQLPLESIAAQLGLIRGVGVSPLFQVFFTFDQFSLPTAQYQHFEVASDTAQQNQYHPAKFDWNLVIKDMPDQLIGQLIVARSRYQSSRCQQFVHFFCRYLENLCQYNEKPLLQCPLVSTEYLQQVISETRLSQPNDAFLVQFAKTVAAYPERTALSFAEQTVSYRELDLFSDHLAAQLIASNDEGSPVALYFDKGIEAPIAMLAALKAGMPFVSLSANHPVARRQEIMAKAQAKLLLSRTPLSWNALPTLTFDVQTLQQSTQLRPFSANNHATDKLAYLIFTSGTTGEPKGAMLSYQGLANLCSEKRNTHKLEGNTQVVTSQYAEYVFDACICEIFPALAAGAKLEIIPEPIRKDPQQLCRYLKAKQVNVAFIPTVFINQFPKWIADINLTVLYSGGSRLDPVSHKLAEHHFNEYGLSETSVTATLSEVYPNTPITIGKPIRNTRCYVLDSFMRILPDGALGELYIAGDCVGLGYWQAPKQTAKHYIDYRLRGDNNHFSDEKLYRSGDLVRKNQQGEFEFVARADKQWDLHGHRVEPGEIEYKLKAHPDVEHAVAHLHLNETGKVLLGYVVLNANTKCDVNDLLQWLNQQLPGYMQLAAISQIDALPMTVNGKLDTTQLIIPMLQDSITYIAPETELQQQLANAWQQVLKVSEIGLQHDFFALGGSSIQAAQVTALCSQALGNEIAVATLLTYPQLDAFATQVEQQLNALASSEDCEFEMEL</sequence>
<dbReference type="PANTHER" id="PTHR45527">
    <property type="entry name" value="NONRIBOSOMAL PEPTIDE SYNTHETASE"/>
    <property type="match status" value="1"/>
</dbReference>
<dbReference type="GO" id="GO:0044550">
    <property type="term" value="P:secondary metabolite biosynthetic process"/>
    <property type="evidence" value="ECO:0007669"/>
    <property type="project" value="TreeGrafter"/>
</dbReference>
<dbReference type="InterPro" id="IPR036736">
    <property type="entry name" value="ACP-like_sf"/>
</dbReference>
<dbReference type="EMBL" id="WEIA01000024">
    <property type="protein sequence ID" value="NLR24127.1"/>
    <property type="molecule type" value="Genomic_DNA"/>
</dbReference>
<dbReference type="InterPro" id="IPR001242">
    <property type="entry name" value="Condensation_dom"/>
</dbReference>
<dbReference type="Gene3D" id="3.30.559.30">
    <property type="entry name" value="Nonribosomal peptide synthetase, condensation domain"/>
    <property type="match status" value="2"/>
</dbReference>
<dbReference type="Pfam" id="PF00550">
    <property type="entry name" value="PP-binding"/>
    <property type="match status" value="2"/>
</dbReference>
<dbReference type="Proteomes" id="UP000646877">
    <property type="component" value="Unassembled WGS sequence"/>
</dbReference>
<evidence type="ECO:0000313" key="7">
    <source>
        <dbReference type="Proteomes" id="UP000646877"/>
    </source>
</evidence>
<dbReference type="FunFam" id="1.10.1200.10:FF:000005">
    <property type="entry name" value="Nonribosomal peptide synthetase 1"/>
    <property type="match status" value="1"/>
</dbReference>
<protein>
    <submittedName>
        <fullName evidence="5">Amino acid adenylation domain-containing protein</fullName>
    </submittedName>
    <submittedName>
        <fullName evidence="6">Non-ribosomal peptide synthetase</fullName>
    </submittedName>
</protein>
<evidence type="ECO:0000256" key="1">
    <source>
        <dbReference type="ARBA" id="ARBA00001957"/>
    </source>
</evidence>
<dbReference type="Gene3D" id="1.10.10.1830">
    <property type="entry name" value="Non-ribosomal peptide synthase, adenylation domain"/>
    <property type="match status" value="1"/>
</dbReference>
<evidence type="ECO:0000313" key="8">
    <source>
        <dbReference type="Proteomes" id="UP001304419"/>
    </source>
</evidence>
<name>A0A8I2KT38_9GAMM</name>
<dbReference type="Gene3D" id="1.10.1200.10">
    <property type="entry name" value="ACP-like"/>
    <property type="match status" value="2"/>
</dbReference>
<dbReference type="CDD" id="cd05930">
    <property type="entry name" value="A_NRPS"/>
    <property type="match status" value="2"/>
</dbReference>
<reference evidence="5" key="1">
    <citation type="submission" date="2019-10" db="EMBL/GenBank/DDBJ databases">
        <authorList>
            <person name="Paulsen S."/>
        </authorList>
    </citation>
    <scope>NUCLEOTIDE SEQUENCE</scope>
    <source>
        <strain evidence="5">LMG 19692</strain>
    </source>
</reference>
<dbReference type="GO" id="GO:0005737">
    <property type="term" value="C:cytoplasm"/>
    <property type="evidence" value="ECO:0007669"/>
    <property type="project" value="TreeGrafter"/>
</dbReference>
<dbReference type="PROSITE" id="PS50075">
    <property type="entry name" value="CARRIER"/>
    <property type="match status" value="2"/>
</dbReference>
<dbReference type="Pfam" id="PF00501">
    <property type="entry name" value="AMP-binding"/>
    <property type="match status" value="2"/>
</dbReference>
<dbReference type="InterPro" id="IPR010071">
    <property type="entry name" value="AA_adenyl_dom"/>
</dbReference>
<reference evidence="6 8" key="2">
    <citation type="submission" date="2023-10" db="EMBL/GenBank/DDBJ databases">
        <title>To unveil natural product biosynthetic capacity in Pseudoalteromonas.</title>
        <authorList>
            <person name="Wang J."/>
        </authorList>
    </citation>
    <scope>NUCLEOTIDE SEQUENCE [LARGE SCALE GENOMIC DNA]</scope>
    <source>
        <strain evidence="6 8">DSM 15914</strain>
    </source>
</reference>
<feature type="domain" description="Carrier" evidence="4">
    <location>
        <begin position="2013"/>
        <end position="2088"/>
    </location>
</feature>
<dbReference type="SUPFAM" id="SSF47336">
    <property type="entry name" value="ACP-like"/>
    <property type="match status" value="2"/>
</dbReference>
<dbReference type="InterPro" id="IPR006162">
    <property type="entry name" value="Ppantetheine_attach_site"/>
</dbReference>
<keyword evidence="2" id="KW-0596">Phosphopantetheine</keyword>
<dbReference type="InterPro" id="IPR009081">
    <property type="entry name" value="PP-bd_ACP"/>
</dbReference>
<dbReference type="Gene3D" id="3.30.300.30">
    <property type="match status" value="2"/>
</dbReference>
<evidence type="ECO:0000256" key="3">
    <source>
        <dbReference type="ARBA" id="ARBA00022553"/>
    </source>
</evidence>
<dbReference type="NCBIfam" id="TIGR01733">
    <property type="entry name" value="AA-adenyl-dom"/>
    <property type="match status" value="1"/>
</dbReference>
<accession>A0A8I2KT38</accession>
<dbReference type="InterPro" id="IPR044894">
    <property type="entry name" value="TubC_N_sf"/>
</dbReference>
<feature type="domain" description="Carrier" evidence="4">
    <location>
        <begin position="995"/>
        <end position="1070"/>
    </location>
</feature>
<dbReference type="Pfam" id="PF00668">
    <property type="entry name" value="Condensation"/>
    <property type="match status" value="2"/>
</dbReference>
<dbReference type="InterPro" id="IPR023213">
    <property type="entry name" value="CAT-like_dom_sf"/>
</dbReference>
<dbReference type="GO" id="GO:0003824">
    <property type="term" value="F:catalytic activity"/>
    <property type="evidence" value="ECO:0007669"/>
    <property type="project" value="InterPro"/>
</dbReference>
<dbReference type="PROSITE" id="PS00455">
    <property type="entry name" value="AMP_BINDING"/>
    <property type="match status" value="2"/>
</dbReference>
<dbReference type="Gene3D" id="3.40.50.12780">
    <property type="entry name" value="N-terminal domain of ligase-like"/>
    <property type="match status" value="2"/>
</dbReference>
<dbReference type="Gene3D" id="3.30.559.10">
    <property type="entry name" value="Chloramphenicol acetyltransferase-like domain"/>
    <property type="match status" value="2"/>
</dbReference>
<dbReference type="EMBL" id="CP137578">
    <property type="protein sequence ID" value="WOX28471.1"/>
    <property type="molecule type" value="Genomic_DNA"/>
</dbReference>
<dbReference type="SUPFAM" id="SSF56801">
    <property type="entry name" value="Acetyl-CoA synthetase-like"/>
    <property type="match status" value="2"/>
</dbReference>
<dbReference type="InterPro" id="IPR042099">
    <property type="entry name" value="ANL_N_sf"/>
</dbReference>
<dbReference type="Pfam" id="PF13193">
    <property type="entry name" value="AMP-binding_C"/>
    <property type="match status" value="1"/>
</dbReference>
<keyword evidence="3" id="KW-0597">Phosphoprotein</keyword>
<dbReference type="GO" id="GO:0031177">
    <property type="term" value="F:phosphopantetheine binding"/>
    <property type="evidence" value="ECO:0007669"/>
    <property type="project" value="TreeGrafter"/>
</dbReference>
<dbReference type="Proteomes" id="UP001304419">
    <property type="component" value="Chromosome 1"/>
</dbReference>
<comment type="cofactor">
    <cofactor evidence="1">
        <name>pantetheine 4'-phosphate</name>
        <dbReference type="ChEBI" id="CHEBI:47942"/>
    </cofactor>
</comment>
<evidence type="ECO:0000313" key="5">
    <source>
        <dbReference type="EMBL" id="NLR24127.1"/>
    </source>
</evidence>
<keyword evidence="8" id="KW-1185">Reference proteome</keyword>
<dbReference type="InterPro" id="IPR020845">
    <property type="entry name" value="AMP-binding_CS"/>
</dbReference>
<dbReference type="InterPro" id="IPR000873">
    <property type="entry name" value="AMP-dep_synth/lig_dom"/>
</dbReference>